<accession>A0ABV7P5I3</accession>
<sequence length="71" mass="7496">MLLLIGRDLVAGDTALDRDGALPARVTPRLAGSGSLAAGIVAFRSGNRHQPPAARRPRCRRHQVTGNSRAV</sequence>
<feature type="region of interest" description="Disordered" evidence="1">
    <location>
        <begin position="43"/>
        <end position="71"/>
    </location>
</feature>
<evidence type="ECO:0008006" key="4">
    <source>
        <dbReference type="Google" id="ProtNLM"/>
    </source>
</evidence>
<evidence type="ECO:0000256" key="1">
    <source>
        <dbReference type="SAM" id="MobiDB-lite"/>
    </source>
</evidence>
<evidence type="ECO:0000313" key="3">
    <source>
        <dbReference type="Proteomes" id="UP001595645"/>
    </source>
</evidence>
<organism evidence="2 3">
    <name type="scientific">Amycolatopsis speibonae</name>
    <dbReference type="NCBI Taxonomy" id="1450224"/>
    <lineage>
        <taxon>Bacteria</taxon>
        <taxon>Bacillati</taxon>
        <taxon>Actinomycetota</taxon>
        <taxon>Actinomycetes</taxon>
        <taxon>Pseudonocardiales</taxon>
        <taxon>Pseudonocardiaceae</taxon>
        <taxon>Amycolatopsis</taxon>
    </lineage>
</organism>
<protein>
    <recommendedName>
        <fullName evidence="4">Carbohydrate kinase PfkB domain-containing protein</fullName>
    </recommendedName>
</protein>
<proteinExistence type="predicted"/>
<dbReference type="EMBL" id="JBHRWK010000047">
    <property type="protein sequence ID" value="MFC3453340.1"/>
    <property type="molecule type" value="Genomic_DNA"/>
</dbReference>
<comment type="caution">
    <text evidence="2">The sequence shown here is derived from an EMBL/GenBank/DDBJ whole genome shotgun (WGS) entry which is preliminary data.</text>
</comment>
<evidence type="ECO:0000313" key="2">
    <source>
        <dbReference type="EMBL" id="MFC3453340.1"/>
    </source>
</evidence>
<dbReference type="RefSeq" id="WP_378242095.1">
    <property type="nucleotide sequence ID" value="NZ_JBHRWK010000047.1"/>
</dbReference>
<gene>
    <name evidence="2" type="ORF">ACFOSH_28220</name>
</gene>
<keyword evidence="3" id="KW-1185">Reference proteome</keyword>
<reference evidence="3" key="1">
    <citation type="journal article" date="2019" name="Int. J. Syst. Evol. Microbiol.">
        <title>The Global Catalogue of Microorganisms (GCM) 10K type strain sequencing project: providing services to taxonomists for standard genome sequencing and annotation.</title>
        <authorList>
            <consortium name="The Broad Institute Genomics Platform"/>
            <consortium name="The Broad Institute Genome Sequencing Center for Infectious Disease"/>
            <person name="Wu L."/>
            <person name="Ma J."/>
        </authorList>
    </citation>
    <scope>NUCLEOTIDE SEQUENCE [LARGE SCALE GENOMIC DNA]</scope>
    <source>
        <strain evidence="3">CGMCC 4.7676</strain>
    </source>
</reference>
<name>A0ABV7P5I3_9PSEU</name>
<dbReference type="Proteomes" id="UP001595645">
    <property type="component" value="Unassembled WGS sequence"/>
</dbReference>